<dbReference type="FunFam" id="3.30.460.10:FF:000002">
    <property type="entry name" value="Poly(A) polymerase alpha, putative"/>
    <property type="match status" value="1"/>
</dbReference>
<name>U4L2X0_PYROM</name>
<evidence type="ECO:0000256" key="14">
    <source>
        <dbReference type="PIRSR" id="PIRSR018425-1"/>
    </source>
</evidence>
<feature type="compositionally biased region" description="Basic residues" evidence="16">
    <location>
        <begin position="525"/>
        <end position="535"/>
    </location>
</feature>
<accession>U4L2X0</accession>
<dbReference type="InterPro" id="IPR048840">
    <property type="entry name" value="PolA_pol_NTPase"/>
</dbReference>
<dbReference type="FunFam" id="1.10.1410.10:FF:000001">
    <property type="entry name" value="Putative poly(A) polymerase gamma"/>
    <property type="match status" value="1"/>
</dbReference>
<evidence type="ECO:0000256" key="3">
    <source>
        <dbReference type="ARBA" id="ARBA00010912"/>
    </source>
</evidence>
<feature type="binding site" evidence="14">
    <location>
        <begin position="88"/>
        <end position="90"/>
    </location>
    <ligand>
        <name>ATP</name>
        <dbReference type="ChEBI" id="CHEBI:30616"/>
    </ligand>
</feature>
<dbReference type="GO" id="GO:0005524">
    <property type="term" value="F:ATP binding"/>
    <property type="evidence" value="ECO:0007669"/>
    <property type="project" value="UniProtKB-UniRule"/>
</dbReference>
<feature type="domain" description="Poly(A) polymerase RNA-binding" evidence="17">
    <location>
        <begin position="359"/>
        <end position="526"/>
    </location>
</feature>
<dbReference type="GO" id="GO:0003723">
    <property type="term" value="F:RNA binding"/>
    <property type="evidence" value="ECO:0007669"/>
    <property type="project" value="UniProtKB-UniRule"/>
</dbReference>
<protein>
    <recommendedName>
        <fullName evidence="13">Poly(A) polymerase</fullName>
        <ecNumber evidence="13">2.7.7.19</ecNumber>
    </recommendedName>
</protein>
<feature type="binding site" evidence="15">
    <location>
        <position position="101"/>
    </location>
    <ligand>
        <name>Mg(2+)</name>
        <dbReference type="ChEBI" id="CHEBI:18420"/>
        <label>2</label>
        <note>catalytic</note>
    </ligand>
</feature>
<keyword evidence="10" id="KW-0694">RNA-binding</keyword>
<dbReference type="GO" id="GO:0005634">
    <property type="term" value="C:nucleus"/>
    <property type="evidence" value="ECO:0007669"/>
    <property type="project" value="UniProtKB-SubCell"/>
</dbReference>
<evidence type="ECO:0000256" key="7">
    <source>
        <dbReference type="ARBA" id="ARBA00022741"/>
    </source>
</evidence>
<evidence type="ECO:0000259" key="18">
    <source>
        <dbReference type="Pfam" id="PF04928"/>
    </source>
</evidence>
<feature type="binding site" evidence="14">
    <location>
        <begin position="101"/>
        <end position="103"/>
    </location>
    <ligand>
        <name>ATP</name>
        <dbReference type="ChEBI" id="CHEBI:30616"/>
    </ligand>
</feature>
<evidence type="ECO:0000259" key="17">
    <source>
        <dbReference type="Pfam" id="PF04926"/>
    </source>
</evidence>
<dbReference type="Pfam" id="PF04928">
    <property type="entry name" value="PAP_central"/>
    <property type="match status" value="1"/>
</dbReference>
<evidence type="ECO:0000256" key="8">
    <source>
        <dbReference type="ARBA" id="ARBA00022840"/>
    </source>
</evidence>
<evidence type="ECO:0000256" key="15">
    <source>
        <dbReference type="PIRSR" id="PIRSR018425-2"/>
    </source>
</evidence>
<evidence type="ECO:0000313" key="21">
    <source>
        <dbReference type="Proteomes" id="UP000018144"/>
    </source>
</evidence>
<sequence>MSAPPKQYGTTPPINTNPPTKEDMERNSELVQELKNQNCFEEKAESDKRVKVLEILQTLGEAFVKKACAAKGLPDHLVNNSGGKIFTFGSYRLGAYGPGSDIDTLLVVPAHIERADFFQHVPKMLSELNPPAEEVSPVPDAFVPIIKFELQSISIDLIFAKVPSVNSIPRDMTLENKDILKGCDEANLRGLNGVRLTDELLGLVPHPVNFRMALRAIKLWAKSRAIYANVMGFPGGIAWAMLVAKICQLYPMAVSAVIVCKFFTIYTKWKWPQPVLLKDILDEGGQGAGLRVWNPKIYASDRGHLMPVITPNYPCMCSTHNITKSTKAVILREMDRSLNIIHEIMDGKSPWSKLFAPHTFFTQDYRYYLRVISAARTKDEQLLWSGLVESKLRHLVSKLEMLDNIQLAHPFNKGFEYEVECNNEDEVMRVIRGENIDQSEANGTAVDSNGKSSKVKAYTTSFYVGLVLDTSKSKQFDISWACHEFYDICKTWNLYNDDMHSIHVVNTRNFELPDNVFKPGETKPTKKTKTIKRKIPNAAGKKRGADEISAPDSKRAHINEVPPNAN</sequence>
<dbReference type="SUPFAM" id="SSF55003">
    <property type="entry name" value="PAP/Archaeal CCA-adding enzyme, C-terminal domain"/>
    <property type="match status" value="1"/>
</dbReference>
<dbReference type="PANTHER" id="PTHR10682">
    <property type="entry name" value="POLY A POLYMERASE"/>
    <property type="match status" value="1"/>
</dbReference>
<comment type="cofactor">
    <cofactor evidence="15">
        <name>Mg(2+)</name>
        <dbReference type="ChEBI" id="CHEBI:18420"/>
    </cofactor>
    <text evidence="15">Binds 2 magnesium ions. Also active with manganese.</text>
</comment>
<reference evidence="20 21" key="1">
    <citation type="journal article" date="2013" name="PLoS Genet.">
        <title>The genome and development-dependent transcriptomes of Pyronema confluens: a window into fungal evolution.</title>
        <authorList>
            <person name="Traeger S."/>
            <person name="Altegoer F."/>
            <person name="Freitag M."/>
            <person name="Gabaldon T."/>
            <person name="Kempken F."/>
            <person name="Kumar A."/>
            <person name="Marcet-Houben M."/>
            <person name="Poggeler S."/>
            <person name="Stajich J.E."/>
            <person name="Nowrousian M."/>
        </authorList>
    </citation>
    <scope>NUCLEOTIDE SEQUENCE [LARGE SCALE GENOMIC DNA]</scope>
    <source>
        <strain evidence="21">CBS 100304</strain>
        <tissue evidence="20">Vegetative mycelium</tissue>
    </source>
</reference>
<comment type="cofactor">
    <cofactor evidence="1">
        <name>Mn(2+)</name>
        <dbReference type="ChEBI" id="CHEBI:29035"/>
    </cofactor>
</comment>
<feature type="binding site" evidence="14">
    <location>
        <position position="218"/>
    </location>
    <ligand>
        <name>ATP</name>
        <dbReference type="ChEBI" id="CHEBI:30616"/>
    </ligand>
</feature>
<dbReference type="AlphaFoldDB" id="U4L2X0"/>
<keyword evidence="9 15" id="KW-0460">Magnesium</keyword>
<dbReference type="GO" id="GO:0031123">
    <property type="term" value="P:RNA 3'-end processing"/>
    <property type="evidence" value="ECO:0007669"/>
    <property type="project" value="InterPro"/>
</dbReference>
<dbReference type="CDD" id="cd05402">
    <property type="entry name" value="NT_PAP_TUTase"/>
    <property type="match status" value="1"/>
</dbReference>
<dbReference type="EC" id="2.7.7.19" evidence="13"/>
<keyword evidence="5 13" id="KW-0808">Transferase</keyword>
<dbReference type="PIRSF" id="PIRSF018425">
    <property type="entry name" value="PolyA_polymerase"/>
    <property type="match status" value="1"/>
</dbReference>
<evidence type="ECO:0000256" key="9">
    <source>
        <dbReference type="ARBA" id="ARBA00022842"/>
    </source>
</evidence>
<dbReference type="Gene3D" id="3.30.460.10">
    <property type="entry name" value="Beta Polymerase, domain 2"/>
    <property type="match status" value="1"/>
</dbReference>
<comment type="catalytic activity">
    <reaction evidence="13">
        <text>RNA(n) + ATP = RNA(n)-3'-adenine ribonucleotide + diphosphate</text>
        <dbReference type="Rhea" id="RHEA:11332"/>
        <dbReference type="Rhea" id="RHEA-COMP:14527"/>
        <dbReference type="Rhea" id="RHEA-COMP:17347"/>
        <dbReference type="ChEBI" id="CHEBI:30616"/>
        <dbReference type="ChEBI" id="CHEBI:33019"/>
        <dbReference type="ChEBI" id="CHEBI:140395"/>
        <dbReference type="ChEBI" id="CHEBI:173115"/>
        <dbReference type="EC" id="2.7.7.19"/>
    </reaction>
</comment>
<keyword evidence="6 15" id="KW-0479">Metal-binding</keyword>
<evidence type="ECO:0000256" key="2">
    <source>
        <dbReference type="ARBA" id="ARBA00004123"/>
    </source>
</evidence>
<feature type="domain" description="Poly(A) polymerase central" evidence="18">
    <location>
        <begin position="209"/>
        <end position="356"/>
    </location>
</feature>
<evidence type="ECO:0000313" key="20">
    <source>
        <dbReference type="EMBL" id="CCX04395.1"/>
    </source>
</evidence>
<feature type="compositionally biased region" description="Low complexity" evidence="16">
    <location>
        <begin position="10"/>
        <end position="19"/>
    </location>
</feature>
<feature type="binding site" evidence="14">
    <location>
        <position position="227"/>
    </location>
    <ligand>
        <name>ATP</name>
        <dbReference type="ChEBI" id="CHEBI:30616"/>
    </ligand>
</feature>
<organism evidence="20 21">
    <name type="scientific">Pyronema omphalodes (strain CBS 100304)</name>
    <name type="common">Pyronema confluens</name>
    <dbReference type="NCBI Taxonomy" id="1076935"/>
    <lineage>
        <taxon>Eukaryota</taxon>
        <taxon>Fungi</taxon>
        <taxon>Dikarya</taxon>
        <taxon>Ascomycota</taxon>
        <taxon>Pezizomycotina</taxon>
        <taxon>Pezizomycetes</taxon>
        <taxon>Pezizales</taxon>
        <taxon>Pyronemataceae</taxon>
        <taxon>Pyronema</taxon>
    </lineage>
</organism>
<keyword evidence="7 13" id="KW-0547">Nucleotide-binding</keyword>
<dbReference type="Gene3D" id="3.30.70.590">
    <property type="entry name" value="Poly(A) polymerase predicted RNA binding domain"/>
    <property type="match status" value="1"/>
</dbReference>
<dbReference type="GO" id="GO:1990817">
    <property type="term" value="F:poly(A) RNA polymerase activity"/>
    <property type="evidence" value="ECO:0007669"/>
    <property type="project" value="UniProtKB-UniRule"/>
</dbReference>
<dbReference type="InterPro" id="IPR011068">
    <property type="entry name" value="NuclTrfase_I-like_C"/>
</dbReference>
<dbReference type="OMA" id="PAYPAMC"/>
<keyword evidence="4 13" id="KW-0507">mRNA processing</keyword>
<dbReference type="PANTHER" id="PTHR10682:SF10">
    <property type="entry name" value="POLYNUCLEOTIDE ADENYLYLTRANSFERASE"/>
    <property type="match status" value="1"/>
</dbReference>
<evidence type="ECO:0000256" key="16">
    <source>
        <dbReference type="SAM" id="MobiDB-lite"/>
    </source>
</evidence>
<dbReference type="GO" id="GO:0046872">
    <property type="term" value="F:metal ion binding"/>
    <property type="evidence" value="ECO:0007669"/>
    <property type="project" value="UniProtKB-KW"/>
</dbReference>
<dbReference type="FunFam" id="3.30.70.590:FF:000003">
    <property type="entry name" value="Poly(A) polymerase"/>
    <property type="match status" value="1"/>
</dbReference>
<feature type="region of interest" description="Disordered" evidence="16">
    <location>
        <begin position="1"/>
        <end position="27"/>
    </location>
</feature>
<dbReference type="Pfam" id="PF20750">
    <property type="entry name" value="PAP_NTPase"/>
    <property type="match status" value="1"/>
</dbReference>
<evidence type="ECO:0000259" key="19">
    <source>
        <dbReference type="Pfam" id="PF20750"/>
    </source>
</evidence>
<dbReference type="InterPro" id="IPR014492">
    <property type="entry name" value="PolyA_polymerase"/>
</dbReference>
<dbReference type="OrthoDB" id="412748at2759"/>
<dbReference type="InterPro" id="IPR007012">
    <property type="entry name" value="PolA_pol_cen_dom"/>
</dbReference>
<feature type="binding site" evidence="15">
    <location>
        <position position="103"/>
    </location>
    <ligand>
        <name>Mg(2+)</name>
        <dbReference type="ChEBI" id="CHEBI:18420"/>
        <label>2</label>
        <note>catalytic</note>
    </ligand>
</feature>
<dbReference type="InterPro" id="IPR007010">
    <property type="entry name" value="PolA_pol_RNA-bd_dom"/>
</dbReference>
<proteinExistence type="inferred from homology"/>
<keyword evidence="21" id="KW-1185">Reference proteome</keyword>
<feature type="domain" description="Poly(A) polymerase nucleotidyltransferase" evidence="19">
    <location>
        <begin position="9"/>
        <end position="204"/>
    </location>
</feature>
<comment type="subcellular location">
    <subcellularLocation>
        <location evidence="2 13">Nucleus</location>
    </subcellularLocation>
</comment>
<comment type="similarity">
    <text evidence="3 13">Belongs to the poly(A) polymerase family.</text>
</comment>
<evidence type="ECO:0000256" key="13">
    <source>
        <dbReference type="PIRNR" id="PIRNR018425"/>
    </source>
</evidence>
<evidence type="ECO:0000256" key="5">
    <source>
        <dbReference type="ARBA" id="ARBA00022679"/>
    </source>
</evidence>
<feature type="binding site" evidence="14">
    <location>
        <position position="156"/>
    </location>
    <ligand>
        <name>ATP</name>
        <dbReference type="ChEBI" id="CHEBI:30616"/>
    </ligand>
</feature>
<evidence type="ECO:0000256" key="1">
    <source>
        <dbReference type="ARBA" id="ARBA00001936"/>
    </source>
</evidence>
<feature type="region of interest" description="Disordered" evidence="16">
    <location>
        <begin position="518"/>
        <end position="566"/>
    </location>
</feature>
<keyword evidence="11" id="KW-0464">Manganese</keyword>
<dbReference type="GO" id="GO:0006397">
    <property type="term" value="P:mRNA processing"/>
    <property type="evidence" value="ECO:0007669"/>
    <property type="project" value="UniProtKB-KW"/>
</dbReference>
<feature type="binding site" evidence="15">
    <location>
        <position position="156"/>
    </location>
    <ligand>
        <name>Mg(2+)</name>
        <dbReference type="ChEBI" id="CHEBI:18420"/>
        <label>2</label>
        <note>catalytic</note>
    </ligand>
</feature>
<feature type="binding site" evidence="15">
    <location>
        <position position="101"/>
    </location>
    <ligand>
        <name>Mg(2+)</name>
        <dbReference type="ChEBI" id="CHEBI:18420"/>
        <label>1</label>
        <note>catalytic</note>
    </ligand>
</feature>
<dbReference type="SUPFAM" id="SSF81631">
    <property type="entry name" value="PAP/OAS1 substrate-binding domain"/>
    <property type="match status" value="1"/>
</dbReference>
<dbReference type="Proteomes" id="UP000018144">
    <property type="component" value="Unassembled WGS sequence"/>
</dbReference>
<gene>
    <name evidence="20" type="ORF">PCON_01998</name>
</gene>
<comment type="function">
    <text evidence="13">Polymerase that creates the 3'-poly(A) tail of mRNA's.</text>
</comment>
<dbReference type="eggNOG" id="KOG2245">
    <property type="taxonomic scope" value="Eukaryota"/>
</dbReference>
<dbReference type="STRING" id="1076935.U4L2X0"/>
<dbReference type="Pfam" id="PF04926">
    <property type="entry name" value="PAP_RNA-bind"/>
    <property type="match status" value="1"/>
</dbReference>
<keyword evidence="12 13" id="KW-0539">Nucleus</keyword>
<keyword evidence="8 13" id="KW-0067">ATP-binding</keyword>
<dbReference type="Gene3D" id="1.10.1410.10">
    <property type="match status" value="1"/>
</dbReference>
<dbReference type="SUPFAM" id="SSF81301">
    <property type="entry name" value="Nucleotidyltransferase"/>
    <property type="match status" value="1"/>
</dbReference>
<feature type="binding site" evidence="15">
    <location>
        <position position="103"/>
    </location>
    <ligand>
        <name>Mg(2+)</name>
        <dbReference type="ChEBI" id="CHEBI:18420"/>
        <label>1</label>
        <note>catalytic</note>
    </ligand>
</feature>
<evidence type="ECO:0000256" key="10">
    <source>
        <dbReference type="ARBA" id="ARBA00022884"/>
    </source>
</evidence>
<evidence type="ECO:0000256" key="4">
    <source>
        <dbReference type="ARBA" id="ARBA00022664"/>
    </source>
</evidence>
<dbReference type="InterPro" id="IPR043519">
    <property type="entry name" value="NT_sf"/>
</dbReference>
<evidence type="ECO:0000256" key="11">
    <source>
        <dbReference type="ARBA" id="ARBA00023211"/>
    </source>
</evidence>
<evidence type="ECO:0000256" key="12">
    <source>
        <dbReference type="ARBA" id="ARBA00023242"/>
    </source>
</evidence>
<evidence type="ECO:0000256" key="6">
    <source>
        <dbReference type="ARBA" id="ARBA00022723"/>
    </source>
</evidence>
<dbReference type="EMBL" id="HF935201">
    <property type="protein sequence ID" value="CCX04395.1"/>
    <property type="molecule type" value="Genomic_DNA"/>
</dbReference>